<dbReference type="PANTHER" id="PTHR37944">
    <property type="entry name" value="PORIN B"/>
    <property type="match status" value="1"/>
</dbReference>
<dbReference type="GO" id="GO:0015288">
    <property type="term" value="F:porin activity"/>
    <property type="evidence" value="ECO:0007669"/>
    <property type="project" value="InterPro"/>
</dbReference>
<comment type="caution">
    <text evidence="3">The sequence shown here is derived from an EMBL/GenBank/DDBJ whole genome shotgun (WGS) entry which is preliminary data.</text>
</comment>
<dbReference type="PANTHER" id="PTHR37944:SF1">
    <property type="entry name" value="PORIN B"/>
    <property type="match status" value="1"/>
</dbReference>
<dbReference type="InterPro" id="IPR052932">
    <property type="entry name" value="OprB_Porin"/>
</dbReference>
<evidence type="ECO:0000256" key="1">
    <source>
        <dbReference type="ARBA" id="ARBA00008769"/>
    </source>
</evidence>
<reference evidence="3 4" key="1">
    <citation type="submission" date="2020-08" db="EMBL/GenBank/DDBJ databases">
        <title>Genomic Encyclopedia of Type Strains, Phase IV (KMG-IV): sequencing the most valuable type-strain genomes for metagenomic binning, comparative biology and taxonomic classification.</title>
        <authorList>
            <person name="Goeker M."/>
        </authorList>
    </citation>
    <scope>NUCLEOTIDE SEQUENCE [LARGE SCALE GENOMIC DNA]</scope>
    <source>
        <strain evidence="3 4">DSM 15867</strain>
    </source>
</reference>
<evidence type="ECO:0000256" key="2">
    <source>
        <dbReference type="RuleBase" id="RU363072"/>
    </source>
</evidence>
<name>A0A7W7AN64_9SPHN</name>
<dbReference type="InterPro" id="IPR038673">
    <property type="entry name" value="OprB_sf"/>
</dbReference>
<evidence type="ECO:0000313" key="3">
    <source>
        <dbReference type="EMBL" id="MBB4619062.1"/>
    </source>
</evidence>
<sequence length="406" mass="42714">MRFTRLIRRAACGIIAGLSCPAQAMPGPDPAVADAAPPAPPPVTASIAYKGDVVAVAAGRERQRRGVRYMDIVDLVVAADLERVAGWRGMTALVDILNAKGGRANDLANTLQGVDNSEVSGSQTRLFQAWVQQRFAGDRLSLLIGRYDLNSEFYHNDAAGALIAPAFGIGSELASTGPNGPSIFPQTELAVRLRATGPVRAGGGQAYAQAAVVRAPRGVADDGPRTALLVAEAGWQGRSAVAIGGWSYTRPQPRITPPGVTIGDGRATSHGVYMLLERDVAGKAGAPRHWRAFARMGLSDGRTTPFAGGWQLGVTGQGVVAGRPDSLVSLGASSGALSSHYRRGNPPDASRLATAESTIELTYADRVAPFLRLQPDVQYVRRPGGVRDRPDALVVVLRAAVDWTLF</sequence>
<evidence type="ECO:0000313" key="4">
    <source>
        <dbReference type="Proteomes" id="UP000574769"/>
    </source>
</evidence>
<dbReference type="Proteomes" id="UP000574769">
    <property type="component" value="Unassembled WGS sequence"/>
</dbReference>
<feature type="chain" id="PRO_5031600143" evidence="2">
    <location>
        <begin position="25"/>
        <end position="406"/>
    </location>
</feature>
<comment type="similarity">
    <text evidence="1 2">Belongs to the OprB family.</text>
</comment>
<dbReference type="GO" id="GO:0008643">
    <property type="term" value="P:carbohydrate transport"/>
    <property type="evidence" value="ECO:0007669"/>
    <property type="project" value="InterPro"/>
</dbReference>
<dbReference type="GO" id="GO:0016020">
    <property type="term" value="C:membrane"/>
    <property type="evidence" value="ECO:0007669"/>
    <property type="project" value="InterPro"/>
</dbReference>
<dbReference type="InterPro" id="IPR007049">
    <property type="entry name" value="Carb-sel_porin_OprB"/>
</dbReference>
<accession>A0A7W7AN64</accession>
<dbReference type="AlphaFoldDB" id="A0A7W7AN64"/>
<keyword evidence="4" id="KW-1185">Reference proteome</keyword>
<dbReference type="Pfam" id="PF04966">
    <property type="entry name" value="OprB"/>
    <property type="match status" value="1"/>
</dbReference>
<dbReference type="PROSITE" id="PS51257">
    <property type="entry name" value="PROKAR_LIPOPROTEIN"/>
    <property type="match status" value="1"/>
</dbReference>
<organism evidence="3 4">
    <name type="scientific">Sphingomonas abaci</name>
    <dbReference type="NCBI Taxonomy" id="237611"/>
    <lineage>
        <taxon>Bacteria</taxon>
        <taxon>Pseudomonadati</taxon>
        <taxon>Pseudomonadota</taxon>
        <taxon>Alphaproteobacteria</taxon>
        <taxon>Sphingomonadales</taxon>
        <taxon>Sphingomonadaceae</taxon>
        <taxon>Sphingomonas</taxon>
    </lineage>
</organism>
<keyword evidence="2" id="KW-0732">Signal</keyword>
<feature type="signal peptide" evidence="2">
    <location>
        <begin position="1"/>
        <end position="24"/>
    </location>
</feature>
<dbReference type="Gene3D" id="2.40.160.180">
    <property type="entry name" value="Carbohydrate-selective porin OprB"/>
    <property type="match status" value="1"/>
</dbReference>
<protein>
    <submittedName>
        <fullName evidence="3">Porin</fullName>
    </submittedName>
</protein>
<gene>
    <name evidence="3" type="ORF">GGQ96_003212</name>
</gene>
<dbReference type="RefSeq" id="WP_184116507.1">
    <property type="nucleotide sequence ID" value="NZ_JACHNY010000007.1"/>
</dbReference>
<dbReference type="EMBL" id="JACHNY010000007">
    <property type="protein sequence ID" value="MBB4619062.1"/>
    <property type="molecule type" value="Genomic_DNA"/>
</dbReference>
<proteinExistence type="inferred from homology"/>